<dbReference type="GO" id="GO:0045087">
    <property type="term" value="P:innate immune response"/>
    <property type="evidence" value="ECO:0007669"/>
    <property type="project" value="TreeGrafter"/>
</dbReference>
<name>G0N0Z2_CAEBE</name>
<dbReference type="EMBL" id="GL379825">
    <property type="protein sequence ID" value="EGT49154.1"/>
    <property type="molecule type" value="Genomic_DNA"/>
</dbReference>
<dbReference type="Proteomes" id="UP000008068">
    <property type="component" value="Unassembled WGS sequence"/>
</dbReference>
<reference evidence="4" key="1">
    <citation type="submission" date="2011-07" db="EMBL/GenBank/DDBJ databases">
        <authorList>
            <consortium name="Caenorhabditis brenneri Sequencing and Analysis Consortium"/>
            <person name="Wilson R.K."/>
        </authorList>
    </citation>
    <scope>NUCLEOTIDE SEQUENCE [LARGE SCALE GENOMIC DNA]</scope>
    <source>
        <strain evidence="4">PB2801</strain>
    </source>
</reference>
<dbReference type="InterPro" id="IPR040161">
    <property type="entry name" value="FB224"/>
</dbReference>
<accession>G0N0Z2</accession>
<feature type="domain" description="F-box" evidence="2">
    <location>
        <begin position="81"/>
        <end position="128"/>
    </location>
</feature>
<evidence type="ECO:0000313" key="4">
    <source>
        <dbReference type="Proteomes" id="UP000008068"/>
    </source>
</evidence>
<dbReference type="InterPro" id="IPR001810">
    <property type="entry name" value="F-box_dom"/>
</dbReference>
<sequence>MFCGAELGGWVQWISSWRNDSGNRERQDLQIPHLANLTIDEQPNLGRQGQHAVQLRQPTAIEAAGLTPKNDETDETQTEPSTHFSSLPDKFLKLLMDRMKTTDRLRFRGVSRQLRSLSDSHPLLIKDLKLSFDRTGSKLELDQRFYNFLPVMGSPDKTAHVTVALQRLLSLLKTPNLQLERLQIEQLEFEKADWQEVTNNVVDELRRFHVVLSNQVHLKKLEIRWNNTDVLEEFLPIFEPQTLEHIKYDVWQRVWSCFEYDVYDNEKIFMGLPELSEFRQWKEAKTVELYAGVSQIMAGENIDAFYFFNEIHLNFGRDDSQNPEFLTMLITSLYKQQTLKLAPIGWLQFLNLCRFLQIEIAIVESQHQAHFIDTYQTFELTFTRYNNFANTGLLLVKNLNI</sequence>
<evidence type="ECO:0000259" key="2">
    <source>
        <dbReference type="PROSITE" id="PS50181"/>
    </source>
</evidence>
<dbReference type="PANTHER" id="PTHR23015:SF4">
    <property type="entry name" value="DUF38 DOMAIN-CONTAINING PROTEIN-RELATED"/>
    <property type="match status" value="1"/>
</dbReference>
<keyword evidence="4" id="KW-1185">Reference proteome</keyword>
<evidence type="ECO:0000313" key="3">
    <source>
        <dbReference type="EMBL" id="EGT49154.1"/>
    </source>
</evidence>
<dbReference type="SMART" id="SM00256">
    <property type="entry name" value="FBOX"/>
    <property type="match status" value="1"/>
</dbReference>
<dbReference type="AlphaFoldDB" id="G0N0Z2"/>
<dbReference type="Pfam" id="PF00646">
    <property type="entry name" value="F-box"/>
    <property type="match status" value="1"/>
</dbReference>
<feature type="region of interest" description="Disordered" evidence="1">
    <location>
        <begin position="63"/>
        <end position="85"/>
    </location>
</feature>
<dbReference type="PANTHER" id="PTHR23015">
    <property type="entry name" value="UNCHARACTERIZED C.ELEGANS PROTEIN"/>
    <property type="match status" value="1"/>
</dbReference>
<evidence type="ECO:0000256" key="1">
    <source>
        <dbReference type="SAM" id="MobiDB-lite"/>
    </source>
</evidence>
<dbReference type="InterPro" id="IPR036047">
    <property type="entry name" value="F-box-like_dom_sf"/>
</dbReference>
<protein>
    <recommendedName>
        <fullName evidence="2">F-box domain-containing protein</fullName>
    </recommendedName>
</protein>
<dbReference type="HOGENOM" id="CLU_696826_0_0_1"/>
<proteinExistence type="predicted"/>
<dbReference type="Pfam" id="PF01827">
    <property type="entry name" value="FTH"/>
    <property type="match status" value="1"/>
</dbReference>
<dbReference type="InterPro" id="IPR002900">
    <property type="entry name" value="DUF38/FTH_CAE_spp"/>
</dbReference>
<dbReference type="InParanoid" id="G0N0Z2"/>
<gene>
    <name evidence="3" type="ORF">CAEBREN_23014</name>
</gene>
<organism evidence="4">
    <name type="scientific">Caenorhabditis brenneri</name>
    <name type="common">Nematode worm</name>
    <dbReference type="NCBI Taxonomy" id="135651"/>
    <lineage>
        <taxon>Eukaryota</taxon>
        <taxon>Metazoa</taxon>
        <taxon>Ecdysozoa</taxon>
        <taxon>Nematoda</taxon>
        <taxon>Chromadorea</taxon>
        <taxon>Rhabditida</taxon>
        <taxon>Rhabditina</taxon>
        <taxon>Rhabditomorpha</taxon>
        <taxon>Rhabditoidea</taxon>
        <taxon>Rhabditidae</taxon>
        <taxon>Peloderinae</taxon>
        <taxon>Caenorhabditis</taxon>
    </lineage>
</organism>
<dbReference type="PROSITE" id="PS50181">
    <property type="entry name" value="FBOX"/>
    <property type="match status" value="1"/>
</dbReference>
<dbReference type="SUPFAM" id="SSF81383">
    <property type="entry name" value="F-box domain"/>
    <property type="match status" value="1"/>
</dbReference>